<name>A0A3B0YTN2_9ZZZZ</name>
<protein>
    <submittedName>
        <fullName evidence="3">Cytochrome c oxidase polypeptide I</fullName>
        <ecNumber evidence="3">1.9.3.1</ecNumber>
    </submittedName>
</protein>
<dbReference type="EC" id="1.9.3.1" evidence="3"/>
<reference evidence="3" key="1">
    <citation type="submission" date="2018-06" db="EMBL/GenBank/DDBJ databases">
        <authorList>
            <person name="Zhirakovskaya E."/>
        </authorList>
    </citation>
    <scope>NUCLEOTIDE SEQUENCE</scope>
</reference>
<dbReference type="InterPro" id="IPR023616">
    <property type="entry name" value="Cyt_c_oxase-like_su1_dom"/>
</dbReference>
<dbReference type="GO" id="GO:0016491">
    <property type="term" value="F:oxidoreductase activity"/>
    <property type="evidence" value="ECO:0007669"/>
    <property type="project" value="UniProtKB-KW"/>
</dbReference>
<feature type="transmembrane region" description="Helical" evidence="1">
    <location>
        <begin position="118"/>
        <end position="137"/>
    </location>
</feature>
<dbReference type="GO" id="GO:0015990">
    <property type="term" value="P:electron transport coupled proton transport"/>
    <property type="evidence" value="ECO:0007669"/>
    <property type="project" value="TreeGrafter"/>
</dbReference>
<feature type="transmembrane region" description="Helical" evidence="1">
    <location>
        <begin position="78"/>
        <end position="98"/>
    </location>
</feature>
<dbReference type="InterPro" id="IPR000883">
    <property type="entry name" value="Cyt_C_Oxase_1"/>
</dbReference>
<keyword evidence="1" id="KW-0812">Transmembrane</keyword>
<dbReference type="AlphaFoldDB" id="A0A3B0YTN2"/>
<dbReference type="PANTHER" id="PTHR10422">
    <property type="entry name" value="CYTOCHROME C OXIDASE SUBUNIT 1"/>
    <property type="match status" value="1"/>
</dbReference>
<evidence type="ECO:0000313" key="3">
    <source>
        <dbReference type="EMBL" id="VAW77669.1"/>
    </source>
</evidence>
<dbReference type="EMBL" id="UOFM01000230">
    <property type="protein sequence ID" value="VAW77669.1"/>
    <property type="molecule type" value="Genomic_DNA"/>
</dbReference>
<feature type="non-terminal residue" evidence="3">
    <location>
        <position position="156"/>
    </location>
</feature>
<dbReference type="SUPFAM" id="SSF81442">
    <property type="entry name" value="Cytochrome c oxidase subunit I-like"/>
    <property type="match status" value="1"/>
</dbReference>
<gene>
    <name evidence="3" type="ORF">MNBD_GAMMA14-1038</name>
</gene>
<dbReference type="GO" id="GO:0009060">
    <property type="term" value="P:aerobic respiration"/>
    <property type="evidence" value="ECO:0007669"/>
    <property type="project" value="InterPro"/>
</dbReference>
<dbReference type="PANTHER" id="PTHR10422:SF18">
    <property type="entry name" value="CYTOCHROME C OXIDASE SUBUNIT 1"/>
    <property type="match status" value="1"/>
</dbReference>
<organism evidence="3">
    <name type="scientific">hydrothermal vent metagenome</name>
    <dbReference type="NCBI Taxonomy" id="652676"/>
    <lineage>
        <taxon>unclassified sequences</taxon>
        <taxon>metagenomes</taxon>
        <taxon>ecological metagenomes</taxon>
    </lineage>
</organism>
<keyword evidence="1" id="KW-0472">Membrane</keyword>
<feature type="domain" description="Cytochrome oxidase subunit I profile" evidence="2">
    <location>
        <begin position="22"/>
        <end position="156"/>
    </location>
</feature>
<dbReference type="GO" id="GO:0022904">
    <property type="term" value="P:respiratory electron transport chain"/>
    <property type="evidence" value="ECO:0007669"/>
    <property type="project" value="TreeGrafter"/>
</dbReference>
<dbReference type="Gene3D" id="1.20.210.10">
    <property type="entry name" value="Cytochrome c oxidase-like, subunit I domain"/>
    <property type="match status" value="1"/>
</dbReference>
<evidence type="ECO:0000256" key="1">
    <source>
        <dbReference type="SAM" id="Phobius"/>
    </source>
</evidence>
<proteinExistence type="predicted"/>
<dbReference type="PROSITE" id="PS50855">
    <property type="entry name" value="COX1"/>
    <property type="match status" value="1"/>
</dbReference>
<keyword evidence="3" id="KW-0560">Oxidoreductase</keyword>
<dbReference type="GO" id="GO:0004129">
    <property type="term" value="F:cytochrome-c oxidase activity"/>
    <property type="evidence" value="ECO:0007669"/>
    <property type="project" value="InterPro"/>
</dbReference>
<feature type="transmembrane region" description="Helical" evidence="1">
    <location>
        <begin position="34"/>
        <end position="57"/>
    </location>
</feature>
<sequence length="156" mass="17203">MSTATTTHDAHHEAHPKGLLRWVFTTNHKDIGTLYLIFSLAMFFVGGAMAMVIRAELFQPGLQFVDPQFFNSMTTMHALIMVFGAVMPAFVGLANWLIPMMIGAPDMALPRMNNWSFWILPFAGTMLVSTLFMDGGAPAGGWTMYPPLVLQTGDAF</sequence>
<dbReference type="Pfam" id="PF00115">
    <property type="entry name" value="COX1"/>
    <property type="match status" value="1"/>
</dbReference>
<keyword evidence="1" id="KW-1133">Transmembrane helix</keyword>
<evidence type="ECO:0000259" key="2">
    <source>
        <dbReference type="PROSITE" id="PS50855"/>
    </source>
</evidence>
<dbReference type="PRINTS" id="PR01165">
    <property type="entry name" value="CYCOXIDASEI"/>
</dbReference>
<dbReference type="GO" id="GO:0020037">
    <property type="term" value="F:heme binding"/>
    <property type="evidence" value="ECO:0007669"/>
    <property type="project" value="InterPro"/>
</dbReference>
<accession>A0A3B0YTN2</accession>
<dbReference type="GO" id="GO:0016020">
    <property type="term" value="C:membrane"/>
    <property type="evidence" value="ECO:0007669"/>
    <property type="project" value="InterPro"/>
</dbReference>
<dbReference type="InterPro" id="IPR036927">
    <property type="entry name" value="Cyt_c_oxase-like_su1_sf"/>
</dbReference>